<protein>
    <recommendedName>
        <fullName evidence="2">Fe-S metabolism associated domain-containing protein</fullName>
    </recommendedName>
</protein>
<dbReference type="Proteomes" id="UP000216339">
    <property type="component" value="Unassembled WGS sequence"/>
</dbReference>
<dbReference type="EMBL" id="MQWD01000001">
    <property type="protein sequence ID" value="PAP75867.1"/>
    <property type="molecule type" value="Genomic_DNA"/>
</dbReference>
<dbReference type="OrthoDB" id="9799320at2"/>
<reference evidence="3 4" key="1">
    <citation type="submission" date="2016-11" db="EMBL/GenBank/DDBJ databases">
        <title>Study of marine rhodopsin-containing bacteria.</title>
        <authorList>
            <person name="Yoshizawa S."/>
            <person name="Kumagai Y."/>
            <person name="Kogure K."/>
        </authorList>
    </citation>
    <scope>NUCLEOTIDE SEQUENCE [LARGE SCALE GENOMIC DNA]</scope>
    <source>
        <strain evidence="3 4">SAORIC-28</strain>
    </source>
</reference>
<dbReference type="SUPFAM" id="SSF82649">
    <property type="entry name" value="SufE/NifU"/>
    <property type="match status" value="1"/>
</dbReference>
<dbReference type="Gene3D" id="3.90.1010.10">
    <property type="match status" value="1"/>
</dbReference>
<evidence type="ECO:0000259" key="2">
    <source>
        <dbReference type="Pfam" id="PF02657"/>
    </source>
</evidence>
<proteinExistence type="inferred from homology"/>
<dbReference type="PANTHER" id="PTHR43597:SF5">
    <property type="entry name" value="SUFE-LIKE PROTEIN 2, CHLOROPLASTIC"/>
    <property type="match status" value="1"/>
</dbReference>
<dbReference type="InterPro" id="IPR003808">
    <property type="entry name" value="Fe-S_metab-assoc_dom"/>
</dbReference>
<dbReference type="AlphaFoldDB" id="A0A271IXQ4"/>
<keyword evidence="4" id="KW-1185">Reference proteome</keyword>
<dbReference type="RefSeq" id="WP_095509510.1">
    <property type="nucleotide sequence ID" value="NZ_MQWD01000001.1"/>
</dbReference>
<accession>A0A271IXQ4</accession>
<gene>
    <name evidence="3" type="ORF">BSZ37_05130</name>
</gene>
<dbReference type="Pfam" id="PF02657">
    <property type="entry name" value="SufE"/>
    <property type="match status" value="1"/>
</dbReference>
<sequence>MSEADRRQQALVDEFAFLDDWMLRFQQVIEHGEAMEPLDGALKTDDRLVRGCQSRVWLDAGSEAGTFHVRADSDSQLVRGLASLLVRVYDGLPAEEAASAELWFPSEIGLDEHLSPNRANGLDAMRRAIQSAAGGAV</sequence>
<evidence type="ECO:0000256" key="1">
    <source>
        <dbReference type="ARBA" id="ARBA00010282"/>
    </source>
</evidence>
<evidence type="ECO:0000313" key="4">
    <source>
        <dbReference type="Proteomes" id="UP000216339"/>
    </source>
</evidence>
<dbReference type="PANTHER" id="PTHR43597">
    <property type="entry name" value="SULFUR ACCEPTOR PROTEIN CSDE"/>
    <property type="match status" value="1"/>
</dbReference>
<organism evidence="3 4">
    <name type="scientific">Rubrivirga marina</name>
    <dbReference type="NCBI Taxonomy" id="1196024"/>
    <lineage>
        <taxon>Bacteria</taxon>
        <taxon>Pseudomonadati</taxon>
        <taxon>Rhodothermota</taxon>
        <taxon>Rhodothermia</taxon>
        <taxon>Rhodothermales</taxon>
        <taxon>Rubricoccaceae</taxon>
        <taxon>Rubrivirga</taxon>
    </lineage>
</organism>
<evidence type="ECO:0000313" key="3">
    <source>
        <dbReference type="EMBL" id="PAP75867.1"/>
    </source>
</evidence>
<feature type="domain" description="Fe-S metabolism associated" evidence="2">
    <location>
        <begin position="12"/>
        <end position="131"/>
    </location>
</feature>
<comment type="similarity">
    <text evidence="1">Belongs to the SufE family.</text>
</comment>
<comment type="caution">
    <text evidence="3">The sequence shown here is derived from an EMBL/GenBank/DDBJ whole genome shotgun (WGS) entry which is preliminary data.</text>
</comment>
<name>A0A271IXQ4_9BACT</name>